<dbReference type="OrthoDB" id="271628at2759"/>
<accession>A0A2P4S501</accession>
<feature type="non-terminal residue" evidence="3">
    <location>
        <position position="226"/>
    </location>
</feature>
<dbReference type="Proteomes" id="UP000237246">
    <property type="component" value="Unassembled WGS sequence"/>
</dbReference>
<dbReference type="InterPro" id="IPR029021">
    <property type="entry name" value="Prot-tyrosine_phosphatase-like"/>
</dbReference>
<feature type="non-terminal residue" evidence="3">
    <location>
        <position position="1"/>
    </location>
</feature>
<dbReference type="AlphaFoldDB" id="A0A2P4S501"/>
<comment type="caution">
    <text evidence="3">The sequence shown here is derived from an EMBL/GenBank/DDBJ whole genome shotgun (WGS) entry which is preliminary data.</text>
</comment>
<dbReference type="PANTHER" id="PTHR10807">
    <property type="entry name" value="MYOTUBULARIN-RELATED"/>
    <property type="match status" value="1"/>
</dbReference>
<reference evidence="3 4" key="1">
    <citation type="submission" date="2018-01" db="EMBL/GenBank/DDBJ databases">
        <title>Comparison of the Chinese Bamboo Partridge and Red Junglefowl genome sequences highlights the importance of demography in genome evolution.</title>
        <authorList>
            <person name="Tiley G.P."/>
            <person name="Kimball R.T."/>
            <person name="Braun E.L."/>
            <person name="Burleigh J.G."/>
        </authorList>
    </citation>
    <scope>NUCLEOTIDE SEQUENCE [LARGE SCALE GENOMIC DNA]</scope>
    <source>
        <strain evidence="3">RTK389</strain>
        <tissue evidence="3">Blood</tissue>
    </source>
</reference>
<dbReference type="InterPro" id="IPR010569">
    <property type="entry name" value="Myotubularin-like_Pase_dom"/>
</dbReference>
<name>A0A2P4S501_BAMTH</name>
<evidence type="ECO:0000313" key="4">
    <source>
        <dbReference type="Proteomes" id="UP000237246"/>
    </source>
</evidence>
<evidence type="ECO:0000259" key="2">
    <source>
        <dbReference type="PROSITE" id="PS51339"/>
    </source>
</evidence>
<dbReference type="InterPro" id="IPR030564">
    <property type="entry name" value="Myotubularin"/>
</dbReference>
<gene>
    <name evidence="3" type="ORF">CIB84_017049</name>
</gene>
<proteinExistence type="inferred from homology"/>
<dbReference type="PANTHER" id="PTHR10807:SF43">
    <property type="entry name" value="MYOTUBULARIN-RELATED PROTEIN 5"/>
    <property type="match status" value="1"/>
</dbReference>
<dbReference type="GO" id="GO:0016020">
    <property type="term" value="C:membrane"/>
    <property type="evidence" value="ECO:0007669"/>
    <property type="project" value="TreeGrafter"/>
</dbReference>
<protein>
    <recommendedName>
        <fullName evidence="2">Myotubularin phosphatase domain-containing protein</fullName>
    </recommendedName>
</protein>
<dbReference type="Pfam" id="PF06602">
    <property type="entry name" value="Myotub-related"/>
    <property type="match status" value="1"/>
</dbReference>
<keyword evidence="4" id="KW-1185">Reference proteome</keyword>
<dbReference type="GO" id="GO:0005085">
    <property type="term" value="F:guanyl-nucleotide exchange factor activity"/>
    <property type="evidence" value="ECO:0007669"/>
    <property type="project" value="TreeGrafter"/>
</dbReference>
<dbReference type="PROSITE" id="PS51339">
    <property type="entry name" value="PPASE_MYOTUBULARIN"/>
    <property type="match status" value="1"/>
</dbReference>
<evidence type="ECO:0000313" key="3">
    <source>
        <dbReference type="EMBL" id="POI19207.1"/>
    </source>
</evidence>
<feature type="domain" description="Myotubularin phosphatase" evidence="2">
    <location>
        <begin position="1"/>
        <end position="166"/>
    </location>
</feature>
<dbReference type="SUPFAM" id="SSF52799">
    <property type="entry name" value="(Phosphotyrosine protein) phosphatases II"/>
    <property type="match status" value="1"/>
</dbReference>
<organism evidence="3 4">
    <name type="scientific">Bambusicola thoracicus</name>
    <name type="common">Chinese bamboo-partridge</name>
    <name type="synonym">Perdix thoracica</name>
    <dbReference type="NCBI Taxonomy" id="9083"/>
    <lineage>
        <taxon>Eukaryota</taxon>
        <taxon>Metazoa</taxon>
        <taxon>Chordata</taxon>
        <taxon>Craniata</taxon>
        <taxon>Vertebrata</taxon>
        <taxon>Euteleostomi</taxon>
        <taxon>Archelosauria</taxon>
        <taxon>Archosauria</taxon>
        <taxon>Dinosauria</taxon>
        <taxon>Saurischia</taxon>
        <taxon>Theropoda</taxon>
        <taxon>Coelurosauria</taxon>
        <taxon>Aves</taxon>
        <taxon>Neognathae</taxon>
        <taxon>Galloanserae</taxon>
        <taxon>Galliformes</taxon>
        <taxon>Phasianidae</taxon>
        <taxon>Perdicinae</taxon>
        <taxon>Bambusicola</taxon>
    </lineage>
</organism>
<evidence type="ECO:0000256" key="1">
    <source>
        <dbReference type="ARBA" id="ARBA00007471"/>
    </source>
</evidence>
<sequence>VVSLVQLLSDPYYRTLEGFRLLVEKEWLSFGHRFSHRGAQTLAGQSSGFAPIFLQFLDCVHQIHLQFPMEFEFSLYYLKFLSYHYISNRFRTFLLDSDYERIELGLLYEEKGERKCQQVYKSIWDYIDRLNKKAPIFFNYMYAPEDGEVLRPYSNISNLKVWDYYTEETLSEGPSYDWELVQGQPEHMEEADRQDTSAPQTKRKIIWPCYDNRSRMEPDAISKLLE</sequence>
<dbReference type="GO" id="GO:0005737">
    <property type="term" value="C:cytoplasm"/>
    <property type="evidence" value="ECO:0007669"/>
    <property type="project" value="TreeGrafter"/>
</dbReference>
<dbReference type="EMBL" id="PPHD01106705">
    <property type="protein sequence ID" value="POI19207.1"/>
    <property type="molecule type" value="Genomic_DNA"/>
</dbReference>
<comment type="similarity">
    <text evidence="1">Belongs to the protein-tyrosine phosphatase family. Non-receptor class myotubularin subfamily.</text>
</comment>